<proteinExistence type="predicted"/>
<dbReference type="Proteomes" id="UP001607303">
    <property type="component" value="Unassembled WGS sequence"/>
</dbReference>
<keyword evidence="2" id="KW-1185">Reference proteome</keyword>
<sequence length="99" mass="11205">MIQSRNEHDEKKEHVRPLWTRFLLVLCLTVSNTASWSSSSRVTEEPAIPEIVPGGRIPSWSLDKEVESDLVRLKIDFKIKIKTSLVTKSSASKEISLTV</sequence>
<dbReference type="AlphaFoldDB" id="A0ABD2CAM6"/>
<gene>
    <name evidence="1" type="ORF">V1477_009747</name>
</gene>
<name>A0ABD2CAM6_VESMC</name>
<protein>
    <submittedName>
        <fullName evidence="1">Uncharacterized protein</fullName>
    </submittedName>
</protein>
<organism evidence="1 2">
    <name type="scientific">Vespula maculifrons</name>
    <name type="common">Eastern yellow jacket</name>
    <name type="synonym">Wasp</name>
    <dbReference type="NCBI Taxonomy" id="7453"/>
    <lineage>
        <taxon>Eukaryota</taxon>
        <taxon>Metazoa</taxon>
        <taxon>Ecdysozoa</taxon>
        <taxon>Arthropoda</taxon>
        <taxon>Hexapoda</taxon>
        <taxon>Insecta</taxon>
        <taxon>Pterygota</taxon>
        <taxon>Neoptera</taxon>
        <taxon>Endopterygota</taxon>
        <taxon>Hymenoptera</taxon>
        <taxon>Apocrita</taxon>
        <taxon>Aculeata</taxon>
        <taxon>Vespoidea</taxon>
        <taxon>Vespidae</taxon>
        <taxon>Vespinae</taxon>
        <taxon>Vespula</taxon>
    </lineage>
</organism>
<accession>A0ABD2CAM6</accession>
<reference evidence="1 2" key="1">
    <citation type="journal article" date="2024" name="Ann. Entomol. Soc. Am.">
        <title>Genomic analyses of the southern and eastern yellowjacket wasps (Hymenoptera: Vespidae) reveal evolutionary signatures of social life.</title>
        <authorList>
            <person name="Catto M.A."/>
            <person name="Caine P.B."/>
            <person name="Orr S.E."/>
            <person name="Hunt B.G."/>
            <person name="Goodisman M.A.D."/>
        </authorList>
    </citation>
    <scope>NUCLEOTIDE SEQUENCE [LARGE SCALE GENOMIC DNA]</scope>
    <source>
        <strain evidence="1">232</strain>
        <tissue evidence="1">Head and thorax</tissue>
    </source>
</reference>
<dbReference type="EMBL" id="JAYRBN010000058">
    <property type="protein sequence ID" value="KAL2742118.1"/>
    <property type="molecule type" value="Genomic_DNA"/>
</dbReference>
<evidence type="ECO:0000313" key="1">
    <source>
        <dbReference type="EMBL" id="KAL2742118.1"/>
    </source>
</evidence>
<evidence type="ECO:0000313" key="2">
    <source>
        <dbReference type="Proteomes" id="UP001607303"/>
    </source>
</evidence>
<comment type="caution">
    <text evidence="1">The sequence shown here is derived from an EMBL/GenBank/DDBJ whole genome shotgun (WGS) entry which is preliminary data.</text>
</comment>